<dbReference type="CDD" id="cd00995">
    <property type="entry name" value="PBP2_NikA_DppA_OppA_like"/>
    <property type="match status" value="1"/>
</dbReference>
<dbReference type="Gene3D" id="3.40.190.10">
    <property type="entry name" value="Periplasmic binding protein-like II"/>
    <property type="match status" value="1"/>
</dbReference>
<gene>
    <name evidence="6" type="ORF">ACFSBL_00965</name>
</gene>
<dbReference type="SUPFAM" id="SSF53850">
    <property type="entry name" value="Periplasmic binding protein-like II"/>
    <property type="match status" value="1"/>
</dbReference>
<comment type="similarity">
    <text evidence="1">Belongs to the bacterial solute-binding protein 5 family.</text>
</comment>
<dbReference type="InterPro" id="IPR006311">
    <property type="entry name" value="TAT_signal"/>
</dbReference>
<sequence length="627" mass="69002">MSDDQSLQRRTFLKATGGAATALALAGCTGDNNEDPGGTDTQGTDTQGTDDPGTGTDDDEGFGESDRTLQLTNATMSTLDPIASTDTANGRVIQQVFDGLMNYPNGEIEVEPLLSTDYEVSDDYTTYTFTLKEDATFHNGDTVTASDFVYSFERLTASPNSRRAYFVTSAMGIEHEMETVTNDDGEEVEQYAPGSLGVTAVDETTFEIQLSAPFHSTLEMLAYTAFGAIPEGLVDDTPGYDGEMGYDEFARNNPISAGPFTFENWETSTQAEVSRFDDYHGDGPLIGGVHWQIITDTDALYNYGQNKNADLPPMPTSKYDPNLVSIEEEDELGRQLGTYGQMRNGETVDYAAVPTINTFYIGLNAKNVPKPVRQAIAYAMDQHEGVEEVFKGRGEPAYHFSPPRIYPGGTSAYDEHAEQNYPYGYGETRLGEARQIMEDAGYGPNNQYEVTFTTYESPTWQGLGTILRDKLVNAHVNMNLEEAPFATLLNRGRNGNLAAYSLGWAMDWPAPDNFWGQLVPDLTNTDRDGGARGAYVDWDDVEGGAVDQMNSAWETVQNNQAPSEAAASTRGDAYVQMEEANWEDMVLLPCYHRTDERFVYDWVDIEPYGASGGSRQKYNQVTIGERS</sequence>
<comment type="caution">
    <text evidence="6">The sequence shown here is derived from an EMBL/GenBank/DDBJ whole genome shotgun (WGS) entry which is preliminary data.</text>
</comment>
<name>A0ABD6DEK2_9EURY</name>
<evidence type="ECO:0000256" key="4">
    <source>
        <dbReference type="SAM" id="MobiDB-lite"/>
    </source>
</evidence>
<dbReference type="PANTHER" id="PTHR30290">
    <property type="entry name" value="PERIPLASMIC BINDING COMPONENT OF ABC TRANSPORTER"/>
    <property type="match status" value="1"/>
</dbReference>
<protein>
    <submittedName>
        <fullName evidence="6">ABC transporter substrate-binding protein</fullName>
    </submittedName>
</protein>
<feature type="domain" description="Solute-binding protein family 5" evidence="5">
    <location>
        <begin position="109"/>
        <end position="518"/>
    </location>
</feature>
<reference evidence="6 7" key="1">
    <citation type="journal article" date="2019" name="Int. J. Syst. Evol. Microbiol.">
        <title>The Global Catalogue of Microorganisms (GCM) 10K type strain sequencing project: providing services to taxonomists for standard genome sequencing and annotation.</title>
        <authorList>
            <consortium name="The Broad Institute Genomics Platform"/>
            <consortium name="The Broad Institute Genome Sequencing Center for Infectious Disease"/>
            <person name="Wu L."/>
            <person name="Ma J."/>
        </authorList>
    </citation>
    <scope>NUCLEOTIDE SEQUENCE [LARGE SCALE GENOMIC DNA]</scope>
    <source>
        <strain evidence="6 7">CGMCC 1.10390</strain>
    </source>
</reference>
<keyword evidence="3" id="KW-0732">Signal</keyword>
<dbReference type="AlphaFoldDB" id="A0ABD6DEK2"/>
<evidence type="ECO:0000256" key="2">
    <source>
        <dbReference type="ARBA" id="ARBA00022448"/>
    </source>
</evidence>
<dbReference type="Gene3D" id="3.10.105.10">
    <property type="entry name" value="Dipeptide-binding Protein, Domain 3"/>
    <property type="match status" value="1"/>
</dbReference>
<dbReference type="EMBL" id="JBHUDO010000001">
    <property type="protein sequence ID" value="MFD1644245.1"/>
    <property type="molecule type" value="Genomic_DNA"/>
</dbReference>
<feature type="compositionally biased region" description="Low complexity" evidence="4">
    <location>
        <begin position="35"/>
        <end position="55"/>
    </location>
</feature>
<keyword evidence="2" id="KW-0813">Transport</keyword>
<organism evidence="6 7">
    <name type="scientific">Haloarchaeobius litoreus</name>
    <dbReference type="NCBI Taxonomy" id="755306"/>
    <lineage>
        <taxon>Archaea</taxon>
        <taxon>Methanobacteriati</taxon>
        <taxon>Methanobacteriota</taxon>
        <taxon>Stenosarchaea group</taxon>
        <taxon>Halobacteria</taxon>
        <taxon>Halobacteriales</taxon>
        <taxon>Halorubellaceae</taxon>
        <taxon>Haloarchaeobius</taxon>
    </lineage>
</organism>
<keyword evidence="7" id="KW-1185">Reference proteome</keyword>
<feature type="region of interest" description="Disordered" evidence="4">
    <location>
        <begin position="27"/>
        <end position="65"/>
    </location>
</feature>
<accession>A0ABD6DEK2</accession>
<evidence type="ECO:0000256" key="1">
    <source>
        <dbReference type="ARBA" id="ARBA00005695"/>
    </source>
</evidence>
<dbReference type="RefSeq" id="WP_256399525.1">
    <property type="nucleotide sequence ID" value="NZ_JANHJR010000002.1"/>
</dbReference>
<evidence type="ECO:0000259" key="5">
    <source>
        <dbReference type="Pfam" id="PF00496"/>
    </source>
</evidence>
<evidence type="ECO:0000313" key="7">
    <source>
        <dbReference type="Proteomes" id="UP001597034"/>
    </source>
</evidence>
<evidence type="ECO:0000256" key="3">
    <source>
        <dbReference type="ARBA" id="ARBA00022729"/>
    </source>
</evidence>
<dbReference type="InterPro" id="IPR000914">
    <property type="entry name" value="SBP_5_dom"/>
</dbReference>
<evidence type="ECO:0000313" key="6">
    <source>
        <dbReference type="EMBL" id="MFD1644245.1"/>
    </source>
</evidence>
<proteinExistence type="inferred from homology"/>
<dbReference type="Pfam" id="PF00496">
    <property type="entry name" value="SBP_bac_5"/>
    <property type="match status" value="1"/>
</dbReference>
<dbReference type="PANTHER" id="PTHR30290:SF9">
    <property type="entry name" value="OLIGOPEPTIDE-BINDING PROTEIN APPA"/>
    <property type="match status" value="1"/>
</dbReference>
<dbReference type="Proteomes" id="UP001597034">
    <property type="component" value="Unassembled WGS sequence"/>
</dbReference>
<dbReference type="PROSITE" id="PS51318">
    <property type="entry name" value="TAT"/>
    <property type="match status" value="1"/>
</dbReference>
<dbReference type="InterPro" id="IPR039424">
    <property type="entry name" value="SBP_5"/>
</dbReference>